<proteinExistence type="predicted"/>
<keyword evidence="4 10" id="KW-1133">Transmembrane helix</keyword>
<evidence type="ECO:0000256" key="10">
    <source>
        <dbReference type="SAM" id="Phobius"/>
    </source>
</evidence>
<keyword evidence="13" id="KW-1185">Reference proteome</keyword>
<feature type="region of interest" description="Disordered" evidence="9">
    <location>
        <begin position="99"/>
        <end position="119"/>
    </location>
</feature>
<dbReference type="PROSITE" id="PS00237">
    <property type="entry name" value="G_PROTEIN_RECEP_F1_1"/>
    <property type="match status" value="1"/>
</dbReference>
<keyword evidence="5" id="KW-0297">G-protein coupled receptor</keyword>
<comment type="subcellular location">
    <subcellularLocation>
        <location evidence="1">Cell membrane</location>
        <topology evidence="1">Multi-pass membrane protein</topology>
    </subcellularLocation>
</comment>
<evidence type="ECO:0000256" key="8">
    <source>
        <dbReference type="ARBA" id="ARBA00023224"/>
    </source>
</evidence>
<dbReference type="PANTHER" id="PTHR46925:SF2">
    <property type="entry name" value="G-PROTEIN COUPLED RECEPTOR TKR-1-RELATED"/>
    <property type="match status" value="1"/>
</dbReference>
<dbReference type="Pfam" id="PF00001">
    <property type="entry name" value="7tm_1"/>
    <property type="match status" value="1"/>
</dbReference>
<accession>A0A0D8XC66</accession>
<keyword evidence="3 10" id="KW-0812">Transmembrane</keyword>
<gene>
    <name evidence="12" type="ORF">DICVIV_12671</name>
</gene>
<dbReference type="PROSITE" id="PS50262">
    <property type="entry name" value="G_PROTEIN_RECEP_F1_2"/>
    <property type="match status" value="1"/>
</dbReference>
<keyword evidence="7" id="KW-0675">Receptor</keyword>
<feature type="transmembrane region" description="Helical" evidence="10">
    <location>
        <begin position="56"/>
        <end position="78"/>
    </location>
</feature>
<dbReference type="GO" id="GO:0004995">
    <property type="term" value="F:tachykinin receptor activity"/>
    <property type="evidence" value="ECO:0007669"/>
    <property type="project" value="InterPro"/>
</dbReference>
<evidence type="ECO:0000313" key="13">
    <source>
        <dbReference type="Proteomes" id="UP000053766"/>
    </source>
</evidence>
<feature type="transmembrane region" description="Helical" evidence="10">
    <location>
        <begin position="12"/>
        <end position="36"/>
    </location>
</feature>
<evidence type="ECO:0000256" key="3">
    <source>
        <dbReference type="ARBA" id="ARBA00022692"/>
    </source>
</evidence>
<reference evidence="12 13" key="1">
    <citation type="submission" date="2013-11" db="EMBL/GenBank/DDBJ databases">
        <title>Draft genome of the bovine lungworm Dictyocaulus viviparus.</title>
        <authorList>
            <person name="Mitreva M."/>
        </authorList>
    </citation>
    <scope>NUCLEOTIDE SEQUENCE [LARGE SCALE GENOMIC DNA]</scope>
    <source>
        <strain evidence="12 13">HannoverDv2000</strain>
    </source>
</reference>
<dbReference type="PANTHER" id="PTHR46925">
    <property type="entry name" value="G-PROTEIN COUPLED RECEPTOR TKR-1-RELATED"/>
    <property type="match status" value="1"/>
</dbReference>
<keyword evidence="6 10" id="KW-0472">Membrane</keyword>
<dbReference type="AlphaFoldDB" id="A0A0D8XC66"/>
<dbReference type="Proteomes" id="UP000053766">
    <property type="component" value="Unassembled WGS sequence"/>
</dbReference>
<evidence type="ECO:0000256" key="5">
    <source>
        <dbReference type="ARBA" id="ARBA00023040"/>
    </source>
</evidence>
<evidence type="ECO:0000259" key="11">
    <source>
        <dbReference type="PROSITE" id="PS50262"/>
    </source>
</evidence>
<feature type="domain" description="G-protein coupled receptors family 1 profile" evidence="11">
    <location>
        <begin position="1"/>
        <end position="119"/>
    </location>
</feature>
<evidence type="ECO:0000256" key="9">
    <source>
        <dbReference type="SAM" id="MobiDB-lite"/>
    </source>
</evidence>
<evidence type="ECO:0000256" key="6">
    <source>
        <dbReference type="ARBA" id="ARBA00023136"/>
    </source>
</evidence>
<keyword evidence="8" id="KW-0807">Transducer</keyword>
<dbReference type="InterPro" id="IPR000276">
    <property type="entry name" value="GPCR_Rhodpsn"/>
</dbReference>
<dbReference type="InterPro" id="IPR017452">
    <property type="entry name" value="GPCR_Rhodpsn_7TM"/>
</dbReference>
<dbReference type="SUPFAM" id="SSF81321">
    <property type="entry name" value="Family A G protein-coupled receptor-like"/>
    <property type="match status" value="1"/>
</dbReference>
<reference evidence="13" key="2">
    <citation type="journal article" date="2016" name="Sci. Rep.">
        <title>Dictyocaulus viviparus genome, variome and transcriptome elucidate lungworm biology and support future intervention.</title>
        <authorList>
            <person name="McNulty S.N."/>
            <person name="Strube C."/>
            <person name="Rosa B.A."/>
            <person name="Martin J.C."/>
            <person name="Tyagi R."/>
            <person name="Choi Y.J."/>
            <person name="Wang Q."/>
            <person name="Hallsworth Pepin K."/>
            <person name="Zhang X."/>
            <person name="Ozersky P."/>
            <person name="Wilson R.K."/>
            <person name="Sternberg P.W."/>
            <person name="Gasser R.B."/>
            <person name="Mitreva M."/>
        </authorList>
    </citation>
    <scope>NUCLEOTIDE SEQUENCE [LARGE SCALE GENOMIC DNA]</scope>
    <source>
        <strain evidence="13">HannoverDv2000</strain>
    </source>
</reference>
<keyword evidence="2" id="KW-1003">Cell membrane</keyword>
<dbReference type="OrthoDB" id="5981855at2759"/>
<dbReference type="Gene3D" id="1.20.1070.10">
    <property type="entry name" value="Rhodopsin 7-helix transmembrane proteins"/>
    <property type="match status" value="1"/>
</dbReference>
<evidence type="ECO:0000256" key="1">
    <source>
        <dbReference type="ARBA" id="ARBA00004651"/>
    </source>
</evidence>
<organism evidence="12 13">
    <name type="scientific">Dictyocaulus viviparus</name>
    <name type="common">Bovine lungworm</name>
    <dbReference type="NCBI Taxonomy" id="29172"/>
    <lineage>
        <taxon>Eukaryota</taxon>
        <taxon>Metazoa</taxon>
        <taxon>Ecdysozoa</taxon>
        <taxon>Nematoda</taxon>
        <taxon>Chromadorea</taxon>
        <taxon>Rhabditida</taxon>
        <taxon>Rhabditina</taxon>
        <taxon>Rhabditomorpha</taxon>
        <taxon>Strongyloidea</taxon>
        <taxon>Metastrongylidae</taxon>
        <taxon>Dictyocaulus</taxon>
    </lineage>
</organism>
<protein>
    <recommendedName>
        <fullName evidence="11">G-protein coupled receptors family 1 profile domain-containing protein</fullName>
    </recommendedName>
</protein>
<dbReference type="STRING" id="29172.A0A0D8XC66"/>
<dbReference type="EMBL" id="KN716844">
    <property type="protein sequence ID" value="KJH41357.1"/>
    <property type="molecule type" value="Genomic_DNA"/>
</dbReference>
<name>A0A0D8XC66_DICVI</name>
<evidence type="ECO:0000256" key="2">
    <source>
        <dbReference type="ARBA" id="ARBA00022475"/>
    </source>
</evidence>
<dbReference type="GO" id="GO:0005886">
    <property type="term" value="C:plasma membrane"/>
    <property type="evidence" value="ECO:0007669"/>
    <property type="project" value="UniProtKB-SubCell"/>
</dbReference>
<sequence>MEEFGINRYGDICILASFFGIAPTTVSVFSMMALSWDRCQAVVWPLKKRPLSRRCSLITIALIWTVSTASALPFAFAATSNDFRHSLSSLIFLTSRSTNVAADSNSKRSKHSKAKNKVP</sequence>
<evidence type="ECO:0000256" key="4">
    <source>
        <dbReference type="ARBA" id="ARBA00022989"/>
    </source>
</evidence>
<evidence type="ECO:0000313" key="12">
    <source>
        <dbReference type="EMBL" id="KJH41357.1"/>
    </source>
</evidence>
<dbReference type="InterPro" id="IPR001681">
    <property type="entry name" value="Neurokn_rcpt"/>
</dbReference>
<evidence type="ECO:0000256" key="7">
    <source>
        <dbReference type="ARBA" id="ARBA00023170"/>
    </source>
</evidence>
<feature type="compositionally biased region" description="Basic residues" evidence="9">
    <location>
        <begin position="107"/>
        <end position="119"/>
    </location>
</feature>